<organism evidence="6 7">
    <name type="scientific">Dichotomopilus funicola</name>
    <dbReference type="NCBI Taxonomy" id="1934379"/>
    <lineage>
        <taxon>Eukaryota</taxon>
        <taxon>Fungi</taxon>
        <taxon>Dikarya</taxon>
        <taxon>Ascomycota</taxon>
        <taxon>Pezizomycotina</taxon>
        <taxon>Sordariomycetes</taxon>
        <taxon>Sordariomycetidae</taxon>
        <taxon>Sordariales</taxon>
        <taxon>Chaetomiaceae</taxon>
        <taxon>Dichotomopilus</taxon>
    </lineage>
</organism>
<dbReference type="EMBL" id="MU853561">
    <property type="protein sequence ID" value="KAK4146489.1"/>
    <property type="molecule type" value="Genomic_DNA"/>
</dbReference>
<dbReference type="GO" id="GO:0008318">
    <property type="term" value="F:protein prenyltransferase activity"/>
    <property type="evidence" value="ECO:0007669"/>
    <property type="project" value="InterPro"/>
</dbReference>
<comment type="similarity">
    <text evidence="1">Belongs to the protein prenyltransferase subunit alpha family.</text>
</comment>
<feature type="domain" description="Cyclic nucleotide-binding" evidence="5">
    <location>
        <begin position="1"/>
        <end position="86"/>
    </location>
</feature>
<accession>A0AAN6V816</accession>
<reference evidence="6" key="1">
    <citation type="journal article" date="2023" name="Mol. Phylogenet. Evol.">
        <title>Genome-scale phylogeny and comparative genomics of the fungal order Sordariales.</title>
        <authorList>
            <person name="Hensen N."/>
            <person name="Bonometti L."/>
            <person name="Westerberg I."/>
            <person name="Brannstrom I.O."/>
            <person name="Guillou S."/>
            <person name="Cros-Aarteil S."/>
            <person name="Calhoun S."/>
            <person name="Haridas S."/>
            <person name="Kuo A."/>
            <person name="Mondo S."/>
            <person name="Pangilinan J."/>
            <person name="Riley R."/>
            <person name="LaButti K."/>
            <person name="Andreopoulos B."/>
            <person name="Lipzen A."/>
            <person name="Chen C."/>
            <person name="Yan M."/>
            <person name="Daum C."/>
            <person name="Ng V."/>
            <person name="Clum A."/>
            <person name="Steindorff A."/>
            <person name="Ohm R.A."/>
            <person name="Martin F."/>
            <person name="Silar P."/>
            <person name="Natvig D.O."/>
            <person name="Lalanne C."/>
            <person name="Gautier V."/>
            <person name="Ament-Velasquez S.L."/>
            <person name="Kruys A."/>
            <person name="Hutchinson M.I."/>
            <person name="Powell A.J."/>
            <person name="Barry K."/>
            <person name="Miller A.N."/>
            <person name="Grigoriev I.V."/>
            <person name="Debuchy R."/>
            <person name="Gladieux P."/>
            <person name="Hiltunen Thoren M."/>
            <person name="Johannesson H."/>
        </authorList>
    </citation>
    <scope>NUCLEOTIDE SEQUENCE</scope>
    <source>
        <strain evidence="6">CBS 141.50</strain>
    </source>
</reference>
<evidence type="ECO:0000256" key="3">
    <source>
        <dbReference type="ARBA" id="ARBA00022679"/>
    </source>
</evidence>
<evidence type="ECO:0000256" key="2">
    <source>
        <dbReference type="ARBA" id="ARBA00022602"/>
    </source>
</evidence>
<dbReference type="Gene3D" id="1.25.40.120">
    <property type="entry name" value="Protein prenylyltransferase"/>
    <property type="match status" value="1"/>
</dbReference>
<keyword evidence="3" id="KW-0808">Transferase</keyword>
<gene>
    <name evidence="6" type="ORF">C8A04DRAFT_34948</name>
</gene>
<sequence>MSRALDKATAALLKKGDPQAAFQAISEALIPPYDSLLEIEILGGGPPFGEGQYLLQDGRAVGISKLGLVQAFMLAREQLSSHLNKTNPRTPDELFLATSVILLFDPEYLTAANTRKRLIQAELSSSSPSPSHARTRLTKELRFIDSLLTSRLHRHTKSPVLWSHRRWLVDFSASSLEIPVDVISTLKDVVFVAGERHPRNYYAWCHARFLTTRALQQQQPQSRFSLPEARAAVRTWCFQHHTDISGWSFLAFLLGFEDDVTSVAKSSSATFMEVLDLVSSLRLANESVWVFLRTLAASGAVSDEEYARFLAVQGAVLEGSTVPADQAVLRAAVDWSGKYRRPVEA</sequence>
<dbReference type="PROSITE" id="PS50042">
    <property type="entry name" value="CNMP_BINDING_3"/>
    <property type="match status" value="1"/>
</dbReference>
<reference evidence="6" key="2">
    <citation type="submission" date="2023-05" db="EMBL/GenBank/DDBJ databases">
        <authorList>
            <consortium name="Lawrence Berkeley National Laboratory"/>
            <person name="Steindorff A."/>
            <person name="Hensen N."/>
            <person name="Bonometti L."/>
            <person name="Westerberg I."/>
            <person name="Brannstrom I.O."/>
            <person name="Guillou S."/>
            <person name="Cros-Aarteil S."/>
            <person name="Calhoun S."/>
            <person name="Haridas S."/>
            <person name="Kuo A."/>
            <person name="Mondo S."/>
            <person name="Pangilinan J."/>
            <person name="Riley R."/>
            <person name="Labutti K."/>
            <person name="Andreopoulos B."/>
            <person name="Lipzen A."/>
            <person name="Chen C."/>
            <person name="Yanf M."/>
            <person name="Daum C."/>
            <person name="Ng V."/>
            <person name="Clum A."/>
            <person name="Ohm R."/>
            <person name="Martin F."/>
            <person name="Silar P."/>
            <person name="Natvig D."/>
            <person name="Lalanne C."/>
            <person name="Gautier V."/>
            <person name="Ament-Velasquez S.L."/>
            <person name="Kruys A."/>
            <person name="Hutchinson M.I."/>
            <person name="Powell A.J."/>
            <person name="Barry K."/>
            <person name="Miller A.N."/>
            <person name="Grigoriev I.V."/>
            <person name="Debuchy R."/>
            <person name="Gladieux P."/>
            <person name="Thoren M.H."/>
            <person name="Johannesson H."/>
        </authorList>
    </citation>
    <scope>NUCLEOTIDE SEQUENCE</scope>
    <source>
        <strain evidence="6">CBS 141.50</strain>
    </source>
</reference>
<proteinExistence type="inferred from homology"/>
<evidence type="ECO:0000256" key="4">
    <source>
        <dbReference type="ARBA" id="ARBA00022737"/>
    </source>
</evidence>
<dbReference type="PANTHER" id="PTHR11129">
    <property type="entry name" value="PROTEIN FARNESYLTRANSFERASE ALPHA SUBUNIT/RAB GERANYLGERANYL TRANSFERASE ALPHA SUBUNIT"/>
    <property type="match status" value="1"/>
</dbReference>
<comment type="caution">
    <text evidence="6">The sequence shown here is derived from an EMBL/GenBank/DDBJ whole genome shotgun (WGS) entry which is preliminary data.</text>
</comment>
<dbReference type="GeneID" id="87819605"/>
<keyword evidence="7" id="KW-1185">Reference proteome</keyword>
<dbReference type="Pfam" id="PF01239">
    <property type="entry name" value="PPTA"/>
    <property type="match status" value="1"/>
</dbReference>
<keyword evidence="2" id="KW-0637">Prenyltransferase</keyword>
<dbReference type="GO" id="GO:0005737">
    <property type="term" value="C:cytoplasm"/>
    <property type="evidence" value="ECO:0007669"/>
    <property type="project" value="TreeGrafter"/>
</dbReference>
<evidence type="ECO:0000256" key="1">
    <source>
        <dbReference type="ARBA" id="ARBA00006734"/>
    </source>
</evidence>
<dbReference type="Proteomes" id="UP001302676">
    <property type="component" value="Unassembled WGS sequence"/>
</dbReference>
<dbReference type="RefSeq" id="XP_062639860.1">
    <property type="nucleotide sequence ID" value="XM_062782992.1"/>
</dbReference>
<dbReference type="AlphaFoldDB" id="A0AAN6V816"/>
<dbReference type="InterPro" id="IPR002088">
    <property type="entry name" value="Prenyl_trans_a"/>
</dbReference>
<dbReference type="SUPFAM" id="SSF48439">
    <property type="entry name" value="Protein prenylyltransferase"/>
    <property type="match status" value="1"/>
</dbReference>
<name>A0AAN6V816_9PEZI</name>
<dbReference type="PANTHER" id="PTHR11129:SF3">
    <property type="entry name" value="PROTEIN PRENYLTRANSFERASE ALPHA SUBUNIT REPEAT-CONTAINING PROTEIN 1"/>
    <property type="match status" value="1"/>
</dbReference>
<protein>
    <recommendedName>
        <fullName evidence="5">Cyclic nucleotide-binding domain-containing protein</fullName>
    </recommendedName>
</protein>
<evidence type="ECO:0000313" key="7">
    <source>
        <dbReference type="Proteomes" id="UP001302676"/>
    </source>
</evidence>
<dbReference type="InterPro" id="IPR000595">
    <property type="entry name" value="cNMP-bd_dom"/>
</dbReference>
<evidence type="ECO:0000313" key="6">
    <source>
        <dbReference type="EMBL" id="KAK4146489.1"/>
    </source>
</evidence>
<evidence type="ECO:0000259" key="5">
    <source>
        <dbReference type="PROSITE" id="PS50042"/>
    </source>
</evidence>
<keyword evidence="4" id="KW-0677">Repeat</keyword>